<comment type="caution">
    <text evidence="1">The sequence shown here is derived from an EMBL/GenBank/DDBJ whole genome shotgun (WGS) entry which is preliminary data.</text>
</comment>
<keyword evidence="2" id="KW-1185">Reference proteome</keyword>
<accession>A0AA39GN67</accession>
<dbReference type="Proteomes" id="UP001175271">
    <property type="component" value="Unassembled WGS sequence"/>
</dbReference>
<organism evidence="1 2">
    <name type="scientific">Steinernema hermaphroditum</name>
    <dbReference type="NCBI Taxonomy" id="289476"/>
    <lineage>
        <taxon>Eukaryota</taxon>
        <taxon>Metazoa</taxon>
        <taxon>Ecdysozoa</taxon>
        <taxon>Nematoda</taxon>
        <taxon>Chromadorea</taxon>
        <taxon>Rhabditida</taxon>
        <taxon>Tylenchina</taxon>
        <taxon>Panagrolaimomorpha</taxon>
        <taxon>Strongyloidoidea</taxon>
        <taxon>Steinernematidae</taxon>
        <taxon>Steinernema</taxon>
    </lineage>
</organism>
<gene>
    <name evidence="1" type="ORF">QR680_019362</name>
</gene>
<proteinExistence type="predicted"/>
<evidence type="ECO:0000313" key="2">
    <source>
        <dbReference type="Proteomes" id="UP001175271"/>
    </source>
</evidence>
<reference evidence="1" key="1">
    <citation type="submission" date="2023-06" db="EMBL/GenBank/DDBJ databases">
        <title>Genomic analysis of the entomopathogenic nematode Steinernema hermaphroditum.</title>
        <authorList>
            <person name="Schwarz E.M."/>
            <person name="Heppert J.K."/>
            <person name="Baniya A."/>
            <person name="Schwartz H.T."/>
            <person name="Tan C.-H."/>
            <person name="Antoshechkin I."/>
            <person name="Sternberg P.W."/>
            <person name="Goodrich-Blair H."/>
            <person name="Dillman A.R."/>
        </authorList>
    </citation>
    <scope>NUCLEOTIDE SEQUENCE</scope>
    <source>
        <strain evidence="1">PS9179</strain>
        <tissue evidence="1">Whole animal</tissue>
    </source>
</reference>
<dbReference type="AlphaFoldDB" id="A0AA39GN67"/>
<sequence>MFILKGLRRASWDASYNLLMALVKRTHRRRQIGTCTRRISHTPRERELTTVADGPSRLAPFDDLRLPLLICQQRATAGIVLRQIATIATGVDDVAYLFVNRGYIKIQDKTFILLRQTKFAIFVNCYFLFAWQPVDAVSEEITVLRGDPLLHFGH</sequence>
<dbReference type="EMBL" id="JAUCMV010000006">
    <property type="protein sequence ID" value="KAK0390458.1"/>
    <property type="molecule type" value="Genomic_DNA"/>
</dbReference>
<protein>
    <submittedName>
        <fullName evidence="1">Uncharacterized protein</fullName>
    </submittedName>
</protein>
<evidence type="ECO:0000313" key="1">
    <source>
        <dbReference type="EMBL" id="KAK0390458.1"/>
    </source>
</evidence>
<name>A0AA39GN67_9BILA</name>